<proteinExistence type="predicted"/>
<reference evidence="2" key="1">
    <citation type="journal article" date="2022" name="Mol. Ecol. Resour.">
        <title>The genomes of chicory, endive, great burdock and yacon provide insights into Asteraceae palaeo-polyploidization history and plant inulin production.</title>
        <authorList>
            <person name="Fan W."/>
            <person name="Wang S."/>
            <person name="Wang H."/>
            <person name="Wang A."/>
            <person name="Jiang F."/>
            <person name="Liu H."/>
            <person name="Zhao H."/>
            <person name="Xu D."/>
            <person name="Zhang Y."/>
        </authorList>
    </citation>
    <scope>NUCLEOTIDE SEQUENCE [LARGE SCALE GENOMIC DNA]</scope>
    <source>
        <strain evidence="2">cv. Punajuju</strain>
    </source>
</reference>
<accession>A0ACB8Z116</accession>
<dbReference type="EMBL" id="CM042017">
    <property type="protein sequence ID" value="KAI3691487.1"/>
    <property type="molecule type" value="Genomic_DNA"/>
</dbReference>
<organism evidence="1 2">
    <name type="scientific">Cichorium intybus</name>
    <name type="common">Chicory</name>
    <dbReference type="NCBI Taxonomy" id="13427"/>
    <lineage>
        <taxon>Eukaryota</taxon>
        <taxon>Viridiplantae</taxon>
        <taxon>Streptophyta</taxon>
        <taxon>Embryophyta</taxon>
        <taxon>Tracheophyta</taxon>
        <taxon>Spermatophyta</taxon>
        <taxon>Magnoliopsida</taxon>
        <taxon>eudicotyledons</taxon>
        <taxon>Gunneridae</taxon>
        <taxon>Pentapetalae</taxon>
        <taxon>asterids</taxon>
        <taxon>campanulids</taxon>
        <taxon>Asterales</taxon>
        <taxon>Asteraceae</taxon>
        <taxon>Cichorioideae</taxon>
        <taxon>Cichorieae</taxon>
        <taxon>Cichoriinae</taxon>
        <taxon>Cichorium</taxon>
    </lineage>
</organism>
<sequence>MNQTAARRDRLCLSNVWGTIGYRDPTYFGSGSMSHKSDIYSLGVVLFEVLCQRKAVLIEGEDYRLLAELAKSHYESGRLEDLIDSDLRKQMHPQSFKILSETAYCCLKEQRSQRPNIDQIVIKLEKALESQWKHENPVYPMVEGTSKSFKGTNLEHLEIPLVDIKKATENFAEKYRIGSGTYGDVYKAQLDHFDREVKNKGKLLKVLFSLEIKNIGKFQKKRRTVAIKRIFIREDKQGEQGFLAEIEMLTSCKHPNIVSLLGFCWEGQNMILVYEHASNGSLDDYLGGTSSLTNLTWVQRIKICIDVARGLNYLHTKIEDDRRIIHRDIKSGNILLGQNWEAKIADFGLSKFRPENQQLNTLYTENIAGTQVYLDPEYDKKGKLKNESDIYSFGVVLFEMLSGRFANDPIYTKENSNGIAPVARRHFDEGTIREMIDPRLTEETHENIFSVNNGPNQDSLDAYAKIAYQCVAETQVERPTAEIVLKKLEEALSFQENPKDGLKISLTDIKSATQNFCKDYLIGHGEIGSVYKGEVTNANGCNIIAAKRLHGKSGQGEHKFLTELQILLEYKHENIIGLVGYCNEMDERIVVYEYASRGSLDRYLTDSDLTWIKRLKICIDIASGLDFLHGGATTQGVVIHRDIKSPNILLNDDWIAKITDFGISLIISKDMDFVIDDGCGTHGYYDPMYGNTGFLTKESDIYSLGVVLLEILCGRLVFEYRNGGQQLLTTLFERHYEEGTVGEIVFEGIREQIAPKSLFAFQMIVCQCLHREREQRPTTSKVLLQLKKALEFQMEYTSGNIMDTANNKVAS</sequence>
<reference evidence="1 2" key="2">
    <citation type="journal article" date="2022" name="Mol. Ecol. Resour.">
        <title>The genomes of chicory, endive, great burdock and yacon provide insights into Asteraceae paleo-polyploidization history and plant inulin production.</title>
        <authorList>
            <person name="Fan W."/>
            <person name="Wang S."/>
            <person name="Wang H."/>
            <person name="Wang A."/>
            <person name="Jiang F."/>
            <person name="Liu H."/>
            <person name="Zhao H."/>
            <person name="Xu D."/>
            <person name="Zhang Y."/>
        </authorList>
    </citation>
    <scope>NUCLEOTIDE SEQUENCE [LARGE SCALE GENOMIC DNA]</scope>
    <source>
        <strain evidence="2">cv. Punajuju</strain>
        <tissue evidence="1">Leaves</tissue>
    </source>
</reference>
<gene>
    <name evidence="1" type="ORF">L2E82_49848</name>
</gene>
<comment type="caution">
    <text evidence="1">The sequence shown here is derived from an EMBL/GenBank/DDBJ whole genome shotgun (WGS) entry which is preliminary data.</text>
</comment>
<evidence type="ECO:0000313" key="2">
    <source>
        <dbReference type="Proteomes" id="UP001055811"/>
    </source>
</evidence>
<keyword evidence="2" id="KW-1185">Reference proteome</keyword>
<dbReference type="Proteomes" id="UP001055811">
    <property type="component" value="Linkage Group LG09"/>
</dbReference>
<protein>
    <submittedName>
        <fullName evidence="1">Uncharacterized protein</fullName>
    </submittedName>
</protein>
<evidence type="ECO:0000313" key="1">
    <source>
        <dbReference type="EMBL" id="KAI3691487.1"/>
    </source>
</evidence>
<name>A0ACB8Z116_CICIN</name>